<dbReference type="Proteomes" id="UP000000305">
    <property type="component" value="Unassembled WGS sequence"/>
</dbReference>
<dbReference type="EMBL" id="GL732531">
    <property type="protein sequence ID" value="EFX85865.1"/>
    <property type="molecule type" value="Genomic_DNA"/>
</dbReference>
<sequence length="329" mass="37971">MSDVSFKGDRFMDRDKLKLILFDWLKEKGIMGELQSFLRMRMVEKLQKTELGSTSKQVKFSPKDDAINVMIYEYLKHHKMFYTSSVFASECLSIQQSSPQYLDKCQWKDLLNPLGVTSDNMVPSNDGKTCLLNWVVDAFGKISSKAFENKSCQCTDESPKKLLLNAQSQTLDIDEKILRTQFVQTLPAVSLAETQTDENCLSFQRMSTDLNDEITKLQNKLGKSQSALEMCKLKLQDSEDKIDYLLNHKNNRVIVEDNTLTKPQYAPPVPHQNVRNRVVCQKRIQEAFRFLDHLDGRLQFLDQKYHSVTARKNSHDNLRFLPDSNISPV</sequence>
<dbReference type="STRING" id="6669.E9G416"/>
<evidence type="ECO:0000313" key="1">
    <source>
        <dbReference type="EMBL" id="EFX85865.1"/>
    </source>
</evidence>
<keyword evidence="2" id="KW-1185">Reference proteome</keyword>
<dbReference type="KEGG" id="dpx:DAPPUDRAFT_309119"/>
<reference evidence="1 2" key="1">
    <citation type="journal article" date="2011" name="Science">
        <title>The ecoresponsive genome of Daphnia pulex.</title>
        <authorList>
            <person name="Colbourne J.K."/>
            <person name="Pfrender M.E."/>
            <person name="Gilbert D."/>
            <person name="Thomas W.K."/>
            <person name="Tucker A."/>
            <person name="Oakley T.H."/>
            <person name="Tokishita S."/>
            <person name="Aerts A."/>
            <person name="Arnold G.J."/>
            <person name="Basu M.K."/>
            <person name="Bauer D.J."/>
            <person name="Caceres C.E."/>
            <person name="Carmel L."/>
            <person name="Casola C."/>
            <person name="Choi J.H."/>
            <person name="Detter J.C."/>
            <person name="Dong Q."/>
            <person name="Dusheyko S."/>
            <person name="Eads B.D."/>
            <person name="Frohlich T."/>
            <person name="Geiler-Samerotte K.A."/>
            <person name="Gerlach D."/>
            <person name="Hatcher P."/>
            <person name="Jogdeo S."/>
            <person name="Krijgsveld J."/>
            <person name="Kriventseva E.V."/>
            <person name="Kultz D."/>
            <person name="Laforsch C."/>
            <person name="Lindquist E."/>
            <person name="Lopez J."/>
            <person name="Manak J.R."/>
            <person name="Muller J."/>
            <person name="Pangilinan J."/>
            <person name="Patwardhan R.P."/>
            <person name="Pitluck S."/>
            <person name="Pritham E.J."/>
            <person name="Rechtsteiner A."/>
            <person name="Rho M."/>
            <person name="Rogozin I.B."/>
            <person name="Sakarya O."/>
            <person name="Salamov A."/>
            <person name="Schaack S."/>
            <person name="Shapiro H."/>
            <person name="Shiga Y."/>
            <person name="Skalitzky C."/>
            <person name="Smith Z."/>
            <person name="Souvorov A."/>
            <person name="Sung W."/>
            <person name="Tang Z."/>
            <person name="Tsuchiya D."/>
            <person name="Tu H."/>
            <person name="Vos H."/>
            <person name="Wang M."/>
            <person name="Wolf Y.I."/>
            <person name="Yamagata H."/>
            <person name="Yamada T."/>
            <person name="Ye Y."/>
            <person name="Shaw J.R."/>
            <person name="Andrews J."/>
            <person name="Crease T.J."/>
            <person name="Tang H."/>
            <person name="Lucas S.M."/>
            <person name="Robertson H.M."/>
            <person name="Bork P."/>
            <person name="Koonin E.V."/>
            <person name="Zdobnov E.M."/>
            <person name="Grigoriev I.V."/>
            <person name="Lynch M."/>
            <person name="Boore J.L."/>
        </authorList>
    </citation>
    <scope>NUCLEOTIDE SEQUENCE [LARGE SCALE GENOMIC DNA]</scope>
</reference>
<name>E9G416_DAPPU</name>
<dbReference type="InParanoid" id="E9G416"/>
<dbReference type="GO" id="GO:0005813">
    <property type="term" value="C:centrosome"/>
    <property type="evidence" value="ECO:0000318"/>
    <property type="project" value="GO_Central"/>
</dbReference>
<organism evidence="1 2">
    <name type="scientific">Daphnia pulex</name>
    <name type="common">Water flea</name>
    <dbReference type="NCBI Taxonomy" id="6669"/>
    <lineage>
        <taxon>Eukaryota</taxon>
        <taxon>Metazoa</taxon>
        <taxon>Ecdysozoa</taxon>
        <taxon>Arthropoda</taxon>
        <taxon>Crustacea</taxon>
        <taxon>Branchiopoda</taxon>
        <taxon>Diplostraca</taxon>
        <taxon>Cladocera</taxon>
        <taxon>Anomopoda</taxon>
        <taxon>Daphniidae</taxon>
        <taxon>Daphnia</taxon>
    </lineage>
</organism>
<dbReference type="OrthoDB" id="5970631at2759"/>
<dbReference type="InterPro" id="IPR006594">
    <property type="entry name" value="LisH"/>
</dbReference>
<dbReference type="PROSITE" id="PS50896">
    <property type="entry name" value="LISH"/>
    <property type="match status" value="1"/>
</dbReference>
<dbReference type="GO" id="GO:0036064">
    <property type="term" value="C:ciliary basal body"/>
    <property type="evidence" value="ECO:0000318"/>
    <property type="project" value="GO_Central"/>
</dbReference>
<dbReference type="AlphaFoldDB" id="E9G416"/>
<gene>
    <name evidence="1" type="ORF">DAPPUDRAFT_309119</name>
</gene>
<accession>E9G416</accession>
<dbReference type="GO" id="GO:0060271">
    <property type="term" value="P:cilium assembly"/>
    <property type="evidence" value="ECO:0000318"/>
    <property type="project" value="GO_Central"/>
</dbReference>
<dbReference type="HOGENOM" id="CLU_845345_0_0_1"/>
<proteinExistence type="predicted"/>
<dbReference type="GO" id="GO:0031514">
    <property type="term" value="C:motile cilium"/>
    <property type="evidence" value="ECO:0000318"/>
    <property type="project" value="GO_Central"/>
</dbReference>
<protein>
    <submittedName>
        <fullName evidence="1">Uncharacterized protein</fullName>
    </submittedName>
</protein>
<evidence type="ECO:0000313" key="2">
    <source>
        <dbReference type="Proteomes" id="UP000000305"/>
    </source>
</evidence>